<accession>X0Z7G8</accession>
<protein>
    <submittedName>
        <fullName evidence="1">Uncharacterized protein</fullName>
    </submittedName>
</protein>
<name>X0Z7G8_9ZZZZ</name>
<organism evidence="1">
    <name type="scientific">marine sediment metagenome</name>
    <dbReference type="NCBI Taxonomy" id="412755"/>
    <lineage>
        <taxon>unclassified sequences</taxon>
        <taxon>metagenomes</taxon>
        <taxon>ecological metagenomes</taxon>
    </lineage>
</organism>
<reference evidence="1" key="1">
    <citation type="journal article" date="2014" name="Front. Microbiol.">
        <title>High frequency of phylogenetically diverse reductive dehalogenase-homologous genes in deep subseafloor sedimentary metagenomes.</title>
        <authorList>
            <person name="Kawai M."/>
            <person name="Futagami T."/>
            <person name="Toyoda A."/>
            <person name="Takaki Y."/>
            <person name="Nishi S."/>
            <person name="Hori S."/>
            <person name="Arai W."/>
            <person name="Tsubouchi T."/>
            <person name="Morono Y."/>
            <person name="Uchiyama I."/>
            <person name="Ito T."/>
            <person name="Fujiyama A."/>
            <person name="Inagaki F."/>
            <person name="Takami H."/>
        </authorList>
    </citation>
    <scope>NUCLEOTIDE SEQUENCE</scope>
    <source>
        <strain evidence="1">Expedition CK06-06</strain>
    </source>
</reference>
<dbReference type="EMBL" id="BART01001232">
    <property type="protein sequence ID" value="GAG64969.1"/>
    <property type="molecule type" value="Genomic_DNA"/>
</dbReference>
<proteinExistence type="predicted"/>
<evidence type="ECO:0000313" key="1">
    <source>
        <dbReference type="EMBL" id="GAG64969.1"/>
    </source>
</evidence>
<comment type="caution">
    <text evidence="1">The sequence shown here is derived from an EMBL/GenBank/DDBJ whole genome shotgun (WGS) entry which is preliminary data.</text>
</comment>
<dbReference type="AlphaFoldDB" id="X0Z7G8"/>
<gene>
    <name evidence="1" type="ORF">S01H4_04557</name>
</gene>
<sequence length="75" mass="8913">MIETKSIIIYELEKPLAEVLKDQLREPSIIDSVIIPFALIESNRVERARLLKKWKKSDGYFYLKPQKFEFSLKNL</sequence>